<dbReference type="EMBL" id="JARJCM010000006">
    <property type="protein sequence ID" value="KAJ7044911.1"/>
    <property type="molecule type" value="Genomic_DNA"/>
</dbReference>
<accession>A0AAD6TEA5</accession>
<evidence type="ECO:0000256" key="1">
    <source>
        <dbReference type="SAM" id="MobiDB-lite"/>
    </source>
</evidence>
<protein>
    <submittedName>
        <fullName evidence="2">Uncharacterized protein</fullName>
    </submittedName>
</protein>
<name>A0AAD6TEA5_9AGAR</name>
<gene>
    <name evidence="2" type="ORF">C8F04DRAFT_1174653</name>
</gene>
<comment type="caution">
    <text evidence="2">The sequence shown here is derived from an EMBL/GenBank/DDBJ whole genome shotgun (WGS) entry which is preliminary data.</text>
</comment>
<sequence>MTNVSPVASGTEHNSVAAAAPPNNEQVMQFLTAAMATLSQAQPGLAPSAPAPAPAAAAVTPAPAPPPYPVDAAAAPVVAPGPTFQTRGPWVAGALFIVVPPVALSAIPEDPLVDDESSPLWYAITKGTFIGVTLSNPLALAATVGVSGSRMKSYKSQALALAAFNEMLNFALLAVIPK</sequence>
<evidence type="ECO:0000313" key="3">
    <source>
        <dbReference type="Proteomes" id="UP001218188"/>
    </source>
</evidence>
<dbReference type="AlphaFoldDB" id="A0AAD6TEA5"/>
<proteinExistence type="predicted"/>
<keyword evidence="3" id="KW-1185">Reference proteome</keyword>
<organism evidence="2 3">
    <name type="scientific">Mycena alexandri</name>
    <dbReference type="NCBI Taxonomy" id="1745969"/>
    <lineage>
        <taxon>Eukaryota</taxon>
        <taxon>Fungi</taxon>
        <taxon>Dikarya</taxon>
        <taxon>Basidiomycota</taxon>
        <taxon>Agaricomycotina</taxon>
        <taxon>Agaricomycetes</taxon>
        <taxon>Agaricomycetidae</taxon>
        <taxon>Agaricales</taxon>
        <taxon>Marasmiineae</taxon>
        <taxon>Mycenaceae</taxon>
        <taxon>Mycena</taxon>
    </lineage>
</organism>
<reference evidence="2" key="1">
    <citation type="submission" date="2023-03" db="EMBL/GenBank/DDBJ databases">
        <title>Massive genome expansion in bonnet fungi (Mycena s.s.) driven by repeated elements and novel gene families across ecological guilds.</title>
        <authorList>
            <consortium name="Lawrence Berkeley National Laboratory"/>
            <person name="Harder C.B."/>
            <person name="Miyauchi S."/>
            <person name="Viragh M."/>
            <person name="Kuo A."/>
            <person name="Thoen E."/>
            <person name="Andreopoulos B."/>
            <person name="Lu D."/>
            <person name="Skrede I."/>
            <person name="Drula E."/>
            <person name="Henrissat B."/>
            <person name="Morin E."/>
            <person name="Kohler A."/>
            <person name="Barry K."/>
            <person name="LaButti K."/>
            <person name="Morin E."/>
            <person name="Salamov A."/>
            <person name="Lipzen A."/>
            <person name="Mereny Z."/>
            <person name="Hegedus B."/>
            <person name="Baldrian P."/>
            <person name="Stursova M."/>
            <person name="Weitz H."/>
            <person name="Taylor A."/>
            <person name="Grigoriev I.V."/>
            <person name="Nagy L.G."/>
            <person name="Martin F."/>
            <person name="Kauserud H."/>
        </authorList>
    </citation>
    <scope>NUCLEOTIDE SEQUENCE</scope>
    <source>
        <strain evidence="2">CBHHK200</strain>
    </source>
</reference>
<dbReference type="Proteomes" id="UP001218188">
    <property type="component" value="Unassembled WGS sequence"/>
</dbReference>
<feature type="region of interest" description="Disordered" evidence="1">
    <location>
        <begin position="43"/>
        <end position="62"/>
    </location>
</feature>
<evidence type="ECO:0000313" key="2">
    <source>
        <dbReference type="EMBL" id="KAJ7044911.1"/>
    </source>
</evidence>